<evidence type="ECO:0000256" key="2">
    <source>
        <dbReference type="ARBA" id="ARBA00007871"/>
    </source>
</evidence>
<accession>A0A1R4GA91</accession>
<keyword evidence="6" id="KW-0805">Transcription regulation</keyword>
<dbReference type="SUPFAM" id="SSF47979">
    <property type="entry name" value="Iron-dependent repressor protein, dimerization domain"/>
    <property type="match status" value="1"/>
</dbReference>
<comment type="subcellular location">
    <subcellularLocation>
        <location evidence="1">Cytoplasm</location>
    </subcellularLocation>
</comment>
<dbReference type="InterPro" id="IPR050536">
    <property type="entry name" value="DtxR_MntR_Metal-Reg"/>
</dbReference>
<feature type="domain" description="HTH dtxR-type" evidence="12">
    <location>
        <begin position="14"/>
        <end position="69"/>
    </location>
</feature>
<evidence type="ECO:0000256" key="8">
    <source>
        <dbReference type="ARBA" id="ARBA00023159"/>
    </source>
</evidence>
<evidence type="ECO:0000256" key="11">
    <source>
        <dbReference type="ARBA" id="ARBA00032593"/>
    </source>
</evidence>
<proteinExistence type="inferred from homology"/>
<dbReference type="Proteomes" id="UP000195787">
    <property type="component" value="Unassembled WGS sequence"/>
</dbReference>
<dbReference type="RefSeq" id="WP_086992474.1">
    <property type="nucleotide sequence ID" value="NZ_FUHU01000042.1"/>
</dbReference>
<name>A0A1R4GA91_9MICO</name>
<keyword evidence="8" id="KW-0010">Activator</keyword>
<reference evidence="13 14" key="1">
    <citation type="submission" date="2017-02" db="EMBL/GenBank/DDBJ databases">
        <authorList>
            <person name="Peterson S.W."/>
        </authorList>
    </citation>
    <scope>NUCLEOTIDE SEQUENCE [LARGE SCALE GENOMIC DNA]</scope>
    <source>
        <strain evidence="13 14">LMG 22410</strain>
    </source>
</reference>
<dbReference type="PANTHER" id="PTHR33238:SF11">
    <property type="entry name" value="TRANSCRIPTIONAL REGULATOR MNTR"/>
    <property type="match status" value="1"/>
</dbReference>
<evidence type="ECO:0000259" key="12">
    <source>
        <dbReference type="PROSITE" id="PS50944"/>
    </source>
</evidence>
<dbReference type="GO" id="GO:0003677">
    <property type="term" value="F:DNA binding"/>
    <property type="evidence" value="ECO:0007669"/>
    <property type="project" value="UniProtKB-KW"/>
</dbReference>
<dbReference type="AlphaFoldDB" id="A0A1R4GA91"/>
<evidence type="ECO:0000256" key="10">
    <source>
        <dbReference type="ARBA" id="ARBA00023211"/>
    </source>
</evidence>
<keyword evidence="7" id="KW-0238">DNA-binding</keyword>
<evidence type="ECO:0000256" key="7">
    <source>
        <dbReference type="ARBA" id="ARBA00023125"/>
    </source>
</evidence>
<dbReference type="EMBL" id="FUHU01000042">
    <property type="protein sequence ID" value="SJM65170.1"/>
    <property type="molecule type" value="Genomic_DNA"/>
</dbReference>
<evidence type="ECO:0000256" key="9">
    <source>
        <dbReference type="ARBA" id="ARBA00023163"/>
    </source>
</evidence>
<dbReference type="SUPFAM" id="SSF46785">
    <property type="entry name" value="Winged helix' DNA-binding domain"/>
    <property type="match status" value="1"/>
</dbReference>
<dbReference type="Gene3D" id="1.10.10.10">
    <property type="entry name" value="Winged helix-like DNA-binding domain superfamily/Winged helix DNA-binding domain"/>
    <property type="match status" value="1"/>
</dbReference>
<evidence type="ECO:0000313" key="14">
    <source>
        <dbReference type="Proteomes" id="UP000195787"/>
    </source>
</evidence>
<organism evidence="13 14">
    <name type="scientific">Agrococcus casei LMG 22410</name>
    <dbReference type="NCBI Taxonomy" id="1255656"/>
    <lineage>
        <taxon>Bacteria</taxon>
        <taxon>Bacillati</taxon>
        <taxon>Actinomycetota</taxon>
        <taxon>Actinomycetes</taxon>
        <taxon>Micrococcales</taxon>
        <taxon>Microbacteriaceae</taxon>
        <taxon>Agrococcus</taxon>
    </lineage>
</organism>
<keyword evidence="5" id="KW-0678">Repressor</keyword>
<evidence type="ECO:0000256" key="3">
    <source>
        <dbReference type="ARBA" id="ARBA00011738"/>
    </source>
</evidence>
<dbReference type="InterPro" id="IPR001367">
    <property type="entry name" value="Fe_dep_repressor"/>
</dbReference>
<dbReference type="GO" id="GO:0045892">
    <property type="term" value="P:negative regulation of DNA-templated transcription"/>
    <property type="evidence" value="ECO:0007669"/>
    <property type="project" value="TreeGrafter"/>
</dbReference>
<dbReference type="Pfam" id="PF02742">
    <property type="entry name" value="Fe_dep_repr_C"/>
    <property type="match status" value="1"/>
</dbReference>
<keyword evidence="14" id="KW-1185">Reference proteome</keyword>
<dbReference type="InterPro" id="IPR036388">
    <property type="entry name" value="WH-like_DNA-bd_sf"/>
</dbReference>
<evidence type="ECO:0000256" key="5">
    <source>
        <dbReference type="ARBA" id="ARBA00022491"/>
    </source>
</evidence>
<comment type="subunit">
    <text evidence="3">Homodimer.</text>
</comment>
<dbReference type="InterPro" id="IPR036421">
    <property type="entry name" value="Fe_dep_repressor_sf"/>
</dbReference>
<dbReference type="GO" id="GO:0046914">
    <property type="term" value="F:transition metal ion binding"/>
    <property type="evidence" value="ECO:0007669"/>
    <property type="project" value="InterPro"/>
</dbReference>
<dbReference type="Pfam" id="PF01325">
    <property type="entry name" value="Fe_dep_repress"/>
    <property type="match status" value="1"/>
</dbReference>
<protein>
    <recommendedName>
        <fullName evidence="11">Manganese transport regulator</fullName>
    </recommendedName>
</protein>
<evidence type="ECO:0000256" key="1">
    <source>
        <dbReference type="ARBA" id="ARBA00004496"/>
    </source>
</evidence>
<evidence type="ECO:0000313" key="13">
    <source>
        <dbReference type="EMBL" id="SJM65170.1"/>
    </source>
</evidence>
<dbReference type="InterPro" id="IPR022689">
    <property type="entry name" value="Iron_dep_repressor"/>
</dbReference>
<dbReference type="CDD" id="cd00090">
    <property type="entry name" value="HTH_ARSR"/>
    <property type="match status" value="1"/>
</dbReference>
<comment type="similarity">
    <text evidence="2">Belongs to the DtxR/MntR family.</text>
</comment>
<dbReference type="PROSITE" id="PS50944">
    <property type="entry name" value="HTH_DTXR"/>
    <property type="match status" value="1"/>
</dbReference>
<dbReference type="GO" id="GO:0005737">
    <property type="term" value="C:cytoplasm"/>
    <property type="evidence" value="ECO:0007669"/>
    <property type="project" value="UniProtKB-SubCell"/>
</dbReference>
<dbReference type="GO" id="GO:0046983">
    <property type="term" value="F:protein dimerization activity"/>
    <property type="evidence" value="ECO:0007669"/>
    <property type="project" value="InterPro"/>
</dbReference>
<keyword evidence="4" id="KW-0963">Cytoplasm</keyword>
<dbReference type="GO" id="GO:0003700">
    <property type="term" value="F:DNA-binding transcription factor activity"/>
    <property type="evidence" value="ECO:0007669"/>
    <property type="project" value="InterPro"/>
</dbReference>
<dbReference type="Gene3D" id="1.10.60.10">
    <property type="entry name" value="Iron dependent repressor, metal binding and dimerisation domain"/>
    <property type="match status" value="1"/>
</dbReference>
<dbReference type="InterPro" id="IPR036390">
    <property type="entry name" value="WH_DNA-bd_sf"/>
</dbReference>
<dbReference type="GeneID" id="303173605"/>
<evidence type="ECO:0000256" key="4">
    <source>
        <dbReference type="ARBA" id="ARBA00022490"/>
    </source>
</evidence>
<gene>
    <name evidence="13" type="ORF">CZ674_10330</name>
</gene>
<evidence type="ECO:0000256" key="6">
    <source>
        <dbReference type="ARBA" id="ARBA00023015"/>
    </source>
</evidence>
<dbReference type="OrthoDB" id="4800961at2"/>
<keyword evidence="10" id="KW-0464">Manganese</keyword>
<sequence length="230" mass="25649">MRGKSDRSGTRARYLRAIWSLTENSDAPVTVTGLARALRFVPGSVSEQVKRLVDDGLVDHERYKSISLTPAGRLEAMRAVRANRILRCFLHDVLDLPWSELAANADALEASSSPRFLQRIEASLDQPTHDPYGQPIPTPDGHIESRRDARLRELARPRWAPVRITRVADAPLETLVFLDERHLRPGTRLRIQACTAKVDIIEVRSAEWHGTLLPAGAGVLHASLHDEAAR</sequence>
<dbReference type="InterPro" id="IPR011991">
    <property type="entry name" value="ArsR-like_HTH"/>
</dbReference>
<dbReference type="InterPro" id="IPR022687">
    <property type="entry name" value="HTH_DTXR"/>
</dbReference>
<dbReference type="SMART" id="SM00529">
    <property type="entry name" value="HTH_DTXR"/>
    <property type="match status" value="1"/>
</dbReference>
<keyword evidence="9" id="KW-0804">Transcription</keyword>
<dbReference type="PANTHER" id="PTHR33238">
    <property type="entry name" value="IRON (METAL) DEPENDENT REPRESSOR, DTXR FAMILY"/>
    <property type="match status" value="1"/>
</dbReference>